<gene>
    <name evidence="1" type="ORF">TNIN_113461</name>
</gene>
<evidence type="ECO:0000313" key="2">
    <source>
        <dbReference type="Proteomes" id="UP000886998"/>
    </source>
</evidence>
<protein>
    <submittedName>
        <fullName evidence="1">Uncharacterized protein</fullName>
    </submittedName>
</protein>
<dbReference type="EMBL" id="BMAV01021165">
    <property type="protein sequence ID" value="GFY75110.1"/>
    <property type="molecule type" value="Genomic_DNA"/>
</dbReference>
<proteinExistence type="predicted"/>
<accession>A0A8X7CR06</accession>
<comment type="caution">
    <text evidence="1">The sequence shown here is derived from an EMBL/GenBank/DDBJ whole genome shotgun (WGS) entry which is preliminary data.</text>
</comment>
<keyword evidence="2" id="KW-1185">Reference proteome</keyword>
<dbReference type="AlphaFoldDB" id="A0A8X7CR06"/>
<reference evidence="1" key="1">
    <citation type="submission" date="2020-08" db="EMBL/GenBank/DDBJ databases">
        <title>Multicomponent nature underlies the extraordinary mechanical properties of spider dragline silk.</title>
        <authorList>
            <person name="Kono N."/>
            <person name="Nakamura H."/>
            <person name="Mori M."/>
            <person name="Yoshida Y."/>
            <person name="Ohtoshi R."/>
            <person name="Malay A.D."/>
            <person name="Moran D.A.P."/>
            <person name="Tomita M."/>
            <person name="Numata K."/>
            <person name="Arakawa K."/>
        </authorList>
    </citation>
    <scope>NUCLEOTIDE SEQUENCE</scope>
</reference>
<dbReference type="Proteomes" id="UP000886998">
    <property type="component" value="Unassembled WGS sequence"/>
</dbReference>
<name>A0A8X7CR06_9ARAC</name>
<sequence length="101" mass="11821">MIWLKRKLQLDKSKIRHGFLRVMRQLFELRGCSCFEGKPERHARVFKKTVTSNRGLDSENQSCSLHQLPAEARIERLLSRREEAGVMEACYSMSKLNIPED</sequence>
<organism evidence="1 2">
    <name type="scientific">Trichonephila inaurata madagascariensis</name>
    <dbReference type="NCBI Taxonomy" id="2747483"/>
    <lineage>
        <taxon>Eukaryota</taxon>
        <taxon>Metazoa</taxon>
        <taxon>Ecdysozoa</taxon>
        <taxon>Arthropoda</taxon>
        <taxon>Chelicerata</taxon>
        <taxon>Arachnida</taxon>
        <taxon>Araneae</taxon>
        <taxon>Araneomorphae</taxon>
        <taxon>Entelegynae</taxon>
        <taxon>Araneoidea</taxon>
        <taxon>Nephilidae</taxon>
        <taxon>Trichonephila</taxon>
        <taxon>Trichonephila inaurata</taxon>
    </lineage>
</organism>
<evidence type="ECO:0000313" key="1">
    <source>
        <dbReference type="EMBL" id="GFY75110.1"/>
    </source>
</evidence>